<dbReference type="NCBIfam" id="TIGR01509">
    <property type="entry name" value="HAD-SF-IA-v3"/>
    <property type="match status" value="1"/>
</dbReference>
<dbReference type="SFLD" id="SFLDG01129">
    <property type="entry name" value="C1.5:_HAD__Beta-PGM__Phosphata"/>
    <property type="match status" value="1"/>
</dbReference>
<dbReference type="NCBIfam" id="TIGR01549">
    <property type="entry name" value="HAD-SF-IA-v1"/>
    <property type="match status" value="1"/>
</dbReference>
<comment type="function">
    <text evidence="3">Catalyzes the last step of the phosphorylated serine biosynthetic pathway, i.e. dephosphorylation of O-phospho-L-serine to form L-serine.</text>
</comment>
<keyword evidence="3" id="KW-0170">Cobalt</keyword>
<dbReference type="RefSeq" id="WP_093073241.1">
    <property type="nucleotide sequence ID" value="NZ_FOGV01000016.1"/>
</dbReference>
<dbReference type="AlphaFoldDB" id="A0A1H9UX00"/>
<dbReference type="OrthoDB" id="9809962at2"/>
<comment type="caution">
    <text evidence="4">The sequence shown here is derived from an EMBL/GenBank/DDBJ whole genome shotgun (WGS) entry which is preliminary data.</text>
</comment>
<sequence>MKTVMFDLDDTLLWDEKSIRQALTLTCAFAAEETGVSASALNETVIKKAPELYAEYPMYEFTKMIGINPFEGLWGDFNDEGSSFEQMNAHAPEYRRRVWTESLAVHDIYDEALGEVLAETFRLKRKENPYLFDDALPILDQLQDDCSLILLTNGSPELQNIKLNLTPELAPYFNRIIISGDFGRGKPDTAIFEHALQSADAFAEDTIMVGDNLNTDIRGANAANITSVWLNRFNKPNKTDVKPDHTIESLDELKTLLEQIN</sequence>
<dbReference type="STRING" id="1464123.SAMN05444126_11625"/>
<evidence type="ECO:0000313" key="5">
    <source>
        <dbReference type="Proteomes" id="UP000199318"/>
    </source>
</evidence>
<keyword evidence="5" id="KW-1185">Reference proteome</keyword>
<dbReference type="InterPro" id="IPR006439">
    <property type="entry name" value="HAD-SF_hydro_IA"/>
</dbReference>
<dbReference type="InterPro" id="IPR023214">
    <property type="entry name" value="HAD_sf"/>
</dbReference>
<evidence type="ECO:0000256" key="2">
    <source>
        <dbReference type="ARBA" id="ARBA00022842"/>
    </source>
</evidence>
<dbReference type="Pfam" id="PF00702">
    <property type="entry name" value="Hydrolase"/>
    <property type="match status" value="1"/>
</dbReference>
<comment type="cofactor">
    <cofactor evidence="3">
        <name>Mg(2+)</name>
        <dbReference type="ChEBI" id="CHEBI:18420"/>
    </cofactor>
    <cofactor evidence="3">
        <name>Co(2+)</name>
        <dbReference type="ChEBI" id="CHEBI:48828"/>
    </cofactor>
</comment>
<gene>
    <name evidence="4" type="ORF">SAMN05444126_11625</name>
</gene>
<dbReference type="InterPro" id="IPR036412">
    <property type="entry name" value="HAD-like_sf"/>
</dbReference>
<dbReference type="InterPro" id="IPR051400">
    <property type="entry name" value="HAD-like_hydrolase"/>
</dbReference>
<evidence type="ECO:0000313" key="4">
    <source>
        <dbReference type="EMBL" id="SES13553.1"/>
    </source>
</evidence>
<dbReference type="PANTHER" id="PTHR46470:SF3">
    <property type="entry name" value="N-ACYLNEURAMINATE-9-PHOSPHATASE"/>
    <property type="match status" value="1"/>
</dbReference>
<comment type="pathway">
    <text evidence="3">Amino-acid biosynthesis; L-serine biosynthesis; L-serine from 3-phospho-D-glycerate: step 3/3.</text>
</comment>
<keyword evidence="2 3" id="KW-0460">Magnesium</keyword>
<proteinExistence type="inferred from homology"/>
<dbReference type="GO" id="GO:0006564">
    <property type="term" value="P:L-serine biosynthetic process"/>
    <property type="evidence" value="ECO:0007669"/>
    <property type="project" value="UniProtKB-UniRule"/>
</dbReference>
<reference evidence="5" key="1">
    <citation type="submission" date="2016-10" db="EMBL/GenBank/DDBJ databases">
        <authorList>
            <person name="de Groot N.N."/>
        </authorList>
    </citation>
    <scope>NUCLEOTIDE SEQUENCE [LARGE SCALE GENOMIC DNA]</scope>
    <source>
        <strain evidence="5">10nlg</strain>
    </source>
</reference>
<keyword evidence="3" id="KW-0718">Serine biosynthesis</keyword>
<name>A0A1H9UX00_9BACI</name>
<evidence type="ECO:0000256" key="3">
    <source>
        <dbReference type="HAMAP-Rule" id="MF_02240"/>
    </source>
</evidence>
<dbReference type="Proteomes" id="UP000199318">
    <property type="component" value="Unassembled WGS sequence"/>
</dbReference>
<dbReference type="Gene3D" id="3.40.50.1000">
    <property type="entry name" value="HAD superfamily/HAD-like"/>
    <property type="match status" value="1"/>
</dbReference>
<comment type="catalytic activity">
    <reaction evidence="3">
        <text>O-phospho-L-serine + H2O = L-serine + phosphate</text>
        <dbReference type="Rhea" id="RHEA:21208"/>
        <dbReference type="ChEBI" id="CHEBI:15377"/>
        <dbReference type="ChEBI" id="CHEBI:33384"/>
        <dbReference type="ChEBI" id="CHEBI:43474"/>
        <dbReference type="ChEBI" id="CHEBI:57524"/>
        <dbReference type="EC" id="3.1.3.3"/>
    </reaction>
</comment>
<dbReference type="SUPFAM" id="SSF56784">
    <property type="entry name" value="HAD-like"/>
    <property type="match status" value="1"/>
</dbReference>
<dbReference type="EMBL" id="FOGV01000016">
    <property type="protein sequence ID" value="SES13553.1"/>
    <property type="molecule type" value="Genomic_DNA"/>
</dbReference>
<dbReference type="Gene3D" id="1.20.120.710">
    <property type="entry name" value="Haloacid dehalogenase hydrolase-like domain"/>
    <property type="match status" value="1"/>
</dbReference>
<keyword evidence="3" id="KW-0028">Amino-acid biosynthesis</keyword>
<dbReference type="GO" id="GO:0036424">
    <property type="term" value="F:L-phosphoserine phosphatase activity"/>
    <property type="evidence" value="ECO:0007669"/>
    <property type="project" value="UniProtKB-UniRule"/>
</dbReference>
<dbReference type="EC" id="3.1.3.3" evidence="3"/>
<dbReference type="HAMAP" id="MF_02240">
    <property type="entry name" value="PSP"/>
    <property type="match status" value="1"/>
</dbReference>
<dbReference type="InterPro" id="IPR044266">
    <property type="entry name" value="PSP_YsaA"/>
</dbReference>
<dbReference type="SFLD" id="SFLDS00003">
    <property type="entry name" value="Haloacid_Dehalogenase"/>
    <property type="match status" value="1"/>
</dbReference>
<keyword evidence="1 3" id="KW-0378">Hydrolase</keyword>
<dbReference type="PANTHER" id="PTHR46470">
    <property type="entry name" value="N-ACYLNEURAMINATE-9-PHOSPHATASE"/>
    <property type="match status" value="1"/>
</dbReference>
<comment type="similarity">
    <text evidence="3">Belongs to the HAD-like hydrolase superfamily.</text>
</comment>
<organism evidence="4 5">
    <name type="scientific">Salisediminibacterium halotolerans</name>
    <dbReference type="NCBI Taxonomy" id="517425"/>
    <lineage>
        <taxon>Bacteria</taxon>
        <taxon>Bacillati</taxon>
        <taxon>Bacillota</taxon>
        <taxon>Bacilli</taxon>
        <taxon>Bacillales</taxon>
        <taxon>Bacillaceae</taxon>
        <taxon>Salisediminibacterium</taxon>
    </lineage>
</organism>
<accession>A0A1H9UX00</accession>
<evidence type="ECO:0000256" key="1">
    <source>
        <dbReference type="ARBA" id="ARBA00022801"/>
    </source>
</evidence>
<comment type="catalytic activity">
    <reaction evidence="3">
        <text>O-phospho-D-serine + H2O = D-serine + phosphate</text>
        <dbReference type="Rhea" id="RHEA:24873"/>
        <dbReference type="ChEBI" id="CHEBI:15377"/>
        <dbReference type="ChEBI" id="CHEBI:35247"/>
        <dbReference type="ChEBI" id="CHEBI:43474"/>
        <dbReference type="ChEBI" id="CHEBI:58680"/>
        <dbReference type="EC" id="3.1.3.3"/>
    </reaction>
</comment>
<protein>
    <recommendedName>
        <fullName evidence="3">Phosphoserine phosphatase</fullName>
        <shortName evidence="3">PSP</shortName>
        <ecNumber evidence="3">3.1.3.3</ecNumber>
    </recommendedName>
</protein>